<feature type="compositionally biased region" description="Polar residues" evidence="1">
    <location>
        <begin position="155"/>
        <end position="169"/>
    </location>
</feature>
<evidence type="ECO:0000313" key="2">
    <source>
        <dbReference type="EnsemblPlants" id="cds.evm.model.10.1237"/>
    </source>
</evidence>
<accession>A0A803QJ10</accession>
<protein>
    <submittedName>
        <fullName evidence="2">Uncharacterized protein</fullName>
    </submittedName>
</protein>
<dbReference type="Proteomes" id="UP000596661">
    <property type="component" value="Unassembled WGS sequence"/>
</dbReference>
<name>A0A803QJ10_CANSA</name>
<feature type="compositionally biased region" description="Basic and acidic residues" evidence="1">
    <location>
        <begin position="42"/>
        <end position="58"/>
    </location>
</feature>
<dbReference type="Gramene" id="evm.model.10.1237">
    <property type="protein sequence ID" value="cds.evm.model.10.1237"/>
    <property type="gene ID" value="evm.TU.10.1237"/>
</dbReference>
<feature type="compositionally biased region" description="Acidic residues" evidence="1">
    <location>
        <begin position="171"/>
        <end position="189"/>
    </location>
</feature>
<sequence length="189" mass="21003">MPTCPPHAANRTNYNSIQSNSNNVGNQSRPWDYLHKSNNSRPPRDLAKGKGPAVEDPRSSTMKVKNRADSLIKLEEAVKKARGVALPEETDYTSYLFLESRTDIDQDSEEESTPNTSFEIDSSSAYLELESSEEESPPTSQDNSGEGAVTKILPSISNNHQEQKINSSEDVFYESSEDIDQESNIEDSL</sequence>
<dbReference type="EnsemblPlants" id="evm.model.10.1237">
    <property type="protein sequence ID" value="cds.evm.model.10.1237"/>
    <property type="gene ID" value="evm.TU.10.1237"/>
</dbReference>
<keyword evidence="3" id="KW-1185">Reference proteome</keyword>
<organism evidence="2 3">
    <name type="scientific">Cannabis sativa</name>
    <name type="common">Hemp</name>
    <name type="synonym">Marijuana</name>
    <dbReference type="NCBI Taxonomy" id="3483"/>
    <lineage>
        <taxon>Eukaryota</taxon>
        <taxon>Viridiplantae</taxon>
        <taxon>Streptophyta</taxon>
        <taxon>Embryophyta</taxon>
        <taxon>Tracheophyta</taxon>
        <taxon>Spermatophyta</taxon>
        <taxon>Magnoliopsida</taxon>
        <taxon>eudicotyledons</taxon>
        <taxon>Gunneridae</taxon>
        <taxon>Pentapetalae</taxon>
        <taxon>rosids</taxon>
        <taxon>fabids</taxon>
        <taxon>Rosales</taxon>
        <taxon>Cannabaceae</taxon>
        <taxon>Cannabis</taxon>
    </lineage>
</organism>
<evidence type="ECO:0000313" key="3">
    <source>
        <dbReference type="Proteomes" id="UP000596661"/>
    </source>
</evidence>
<feature type="region of interest" description="Disordered" evidence="1">
    <location>
        <begin position="101"/>
        <end position="189"/>
    </location>
</feature>
<reference evidence="2" key="1">
    <citation type="submission" date="2021-03" db="UniProtKB">
        <authorList>
            <consortium name="EnsemblPlants"/>
        </authorList>
    </citation>
    <scope>IDENTIFICATION</scope>
</reference>
<dbReference type="EMBL" id="UZAU01000818">
    <property type="status" value="NOT_ANNOTATED_CDS"/>
    <property type="molecule type" value="Genomic_DNA"/>
</dbReference>
<proteinExistence type="predicted"/>
<dbReference type="AlphaFoldDB" id="A0A803QJ10"/>
<evidence type="ECO:0000256" key="1">
    <source>
        <dbReference type="SAM" id="MobiDB-lite"/>
    </source>
</evidence>
<feature type="region of interest" description="Disordered" evidence="1">
    <location>
        <begin position="1"/>
        <end position="67"/>
    </location>
</feature>
<feature type="compositionally biased region" description="Polar residues" evidence="1">
    <location>
        <begin position="10"/>
        <end position="29"/>
    </location>
</feature>